<feature type="transmembrane region" description="Helical" evidence="1">
    <location>
        <begin position="69"/>
        <end position="88"/>
    </location>
</feature>
<keyword evidence="3" id="KW-1185">Reference proteome</keyword>
<dbReference type="RefSeq" id="WP_015325869.1">
    <property type="nucleotide sequence ID" value="NC_019978.1"/>
</dbReference>
<dbReference type="eggNOG" id="ENOG50339JQ">
    <property type="taxonomic scope" value="Bacteria"/>
</dbReference>
<sequence length="138" mass="16214">MVSLRLQFFTFLNMILVGMVIGIGFDFYRVLRSKVNPLQIFTILFDIVFSLLSAIIIFITLFYSNGGAARGYVFIGVFTGVIIYYLTISNFMIKVLTKLANIIYWIYTKAKKIIIWIYNKSKLIMIKIRRWIKQWGEK</sequence>
<accession>L0K549</accession>
<feature type="transmembrane region" description="Helical" evidence="1">
    <location>
        <begin position="40"/>
        <end position="63"/>
    </location>
</feature>
<dbReference type="Proteomes" id="UP000010880">
    <property type="component" value="Chromosome"/>
</dbReference>
<keyword evidence="1" id="KW-0472">Membrane</keyword>
<dbReference type="EMBL" id="CP003359">
    <property type="protein sequence ID" value="AGB40141.1"/>
    <property type="molecule type" value="Genomic_DNA"/>
</dbReference>
<dbReference type="Pfam" id="PF09578">
    <property type="entry name" value="Spore_YabQ"/>
    <property type="match status" value="1"/>
</dbReference>
<keyword evidence="1" id="KW-0812">Transmembrane</keyword>
<reference evidence="3" key="1">
    <citation type="submission" date="2012-02" db="EMBL/GenBank/DDBJ databases">
        <title>The complete genome of Halobacteroides halobius DSM 5150.</title>
        <authorList>
            <person name="Lucas S."/>
            <person name="Copeland A."/>
            <person name="Lapidus A."/>
            <person name="Glavina del Rio T."/>
            <person name="Dalin E."/>
            <person name="Tice H."/>
            <person name="Bruce D."/>
            <person name="Goodwin L."/>
            <person name="Pitluck S."/>
            <person name="Peters L."/>
            <person name="Mikhailova N."/>
            <person name="Gu W."/>
            <person name="Kyrpides N."/>
            <person name="Mavromatis K."/>
            <person name="Ivanova N."/>
            <person name="Brettin T."/>
            <person name="Detter J.C."/>
            <person name="Han C."/>
            <person name="Larimer F."/>
            <person name="Land M."/>
            <person name="Hauser L."/>
            <person name="Markowitz V."/>
            <person name="Cheng J.-F."/>
            <person name="Hugenholtz P."/>
            <person name="Woyke T."/>
            <person name="Wu D."/>
            <person name="Tindall B."/>
            <person name="Pomrenke H."/>
            <person name="Brambilla E."/>
            <person name="Klenk H.-P."/>
            <person name="Eisen J.A."/>
        </authorList>
    </citation>
    <scope>NUCLEOTIDE SEQUENCE [LARGE SCALE GENOMIC DNA]</scope>
    <source>
        <strain evidence="3">ATCC 35273 / DSM 5150 / MD-1</strain>
    </source>
</reference>
<organism evidence="2 3">
    <name type="scientific">Halobacteroides halobius (strain ATCC 35273 / DSM 5150 / MD-1)</name>
    <dbReference type="NCBI Taxonomy" id="748449"/>
    <lineage>
        <taxon>Bacteria</taxon>
        <taxon>Bacillati</taxon>
        <taxon>Bacillota</taxon>
        <taxon>Clostridia</taxon>
        <taxon>Halanaerobiales</taxon>
        <taxon>Halobacteroidaceae</taxon>
        <taxon>Halobacteroides</taxon>
    </lineage>
</organism>
<dbReference type="OrthoDB" id="1685240at2"/>
<dbReference type="AlphaFoldDB" id="L0K549"/>
<gene>
    <name evidence="2" type="ordered locus">Halha_0121</name>
</gene>
<name>L0K549_HALHC</name>
<dbReference type="InterPro" id="IPR019074">
    <property type="entry name" value="YabQ"/>
</dbReference>
<proteinExistence type="predicted"/>
<dbReference type="NCBIfam" id="TIGR02893">
    <property type="entry name" value="spore_yabQ"/>
    <property type="match status" value="1"/>
</dbReference>
<evidence type="ECO:0000256" key="1">
    <source>
        <dbReference type="SAM" id="Phobius"/>
    </source>
</evidence>
<protein>
    <submittedName>
        <fullName evidence="2">Spore cortex biosynthesis protein YabQ</fullName>
    </submittedName>
</protein>
<dbReference type="STRING" id="748449.Halha_0121"/>
<dbReference type="HOGENOM" id="CLU_113225_2_1_9"/>
<evidence type="ECO:0000313" key="2">
    <source>
        <dbReference type="EMBL" id="AGB40141.1"/>
    </source>
</evidence>
<feature type="transmembrane region" description="Helical" evidence="1">
    <location>
        <begin position="6"/>
        <end position="28"/>
    </location>
</feature>
<keyword evidence="1" id="KW-1133">Transmembrane helix</keyword>
<dbReference type="KEGG" id="hhl:Halha_0121"/>
<evidence type="ECO:0000313" key="3">
    <source>
        <dbReference type="Proteomes" id="UP000010880"/>
    </source>
</evidence>